<feature type="transmembrane region" description="Helical" evidence="11">
    <location>
        <begin position="68"/>
        <end position="101"/>
    </location>
</feature>
<dbReference type="GO" id="GO:1902600">
    <property type="term" value="P:proton transmembrane transport"/>
    <property type="evidence" value="ECO:0007669"/>
    <property type="project" value="InterPro"/>
</dbReference>
<evidence type="ECO:0000256" key="6">
    <source>
        <dbReference type="ARBA" id="ARBA00022837"/>
    </source>
</evidence>
<feature type="domain" description="EF-hand" evidence="12">
    <location>
        <begin position="516"/>
        <end position="546"/>
    </location>
</feature>
<dbReference type="SUPFAM" id="SSF47473">
    <property type="entry name" value="EF-hand"/>
    <property type="match status" value="1"/>
</dbReference>
<dbReference type="GO" id="GO:0016020">
    <property type="term" value="C:membrane"/>
    <property type="evidence" value="ECO:0007669"/>
    <property type="project" value="UniProtKB-SubCell"/>
</dbReference>
<evidence type="ECO:0000256" key="8">
    <source>
        <dbReference type="ARBA" id="ARBA00022989"/>
    </source>
</evidence>
<dbReference type="Pfam" id="PF00999">
    <property type="entry name" value="Na_H_Exchanger"/>
    <property type="match status" value="1"/>
</dbReference>
<dbReference type="PROSITE" id="PS00018">
    <property type="entry name" value="EF_HAND_1"/>
    <property type="match status" value="2"/>
</dbReference>
<keyword evidence="8 11" id="KW-1133">Transmembrane helix</keyword>
<evidence type="ECO:0000256" key="1">
    <source>
        <dbReference type="ARBA" id="ARBA00004141"/>
    </source>
</evidence>
<keyword evidence="6" id="KW-0106">Calcium</keyword>
<feature type="domain" description="RCK N-terminal" evidence="13">
    <location>
        <begin position="567"/>
        <end position="691"/>
    </location>
</feature>
<keyword evidence="2" id="KW-0813">Transport</keyword>
<dbReference type="Proteomes" id="UP000198406">
    <property type="component" value="Unassembled WGS sequence"/>
</dbReference>
<evidence type="ECO:0000313" key="15">
    <source>
        <dbReference type="Proteomes" id="UP000198406"/>
    </source>
</evidence>
<dbReference type="Pfam" id="PF02254">
    <property type="entry name" value="TrkA_N"/>
    <property type="match status" value="1"/>
</dbReference>
<name>A0A1Z5JDL2_FISSO</name>
<dbReference type="InterPro" id="IPR011992">
    <property type="entry name" value="EF-hand-dom_pair"/>
</dbReference>
<dbReference type="GO" id="GO:0005509">
    <property type="term" value="F:calcium ion binding"/>
    <property type="evidence" value="ECO:0007669"/>
    <property type="project" value="InterPro"/>
</dbReference>
<dbReference type="OrthoDB" id="4834at2759"/>
<dbReference type="EMBL" id="BDSP01000045">
    <property type="protein sequence ID" value="GAX11868.1"/>
    <property type="molecule type" value="Genomic_DNA"/>
</dbReference>
<reference evidence="14 15" key="1">
    <citation type="journal article" date="2015" name="Plant Cell">
        <title>Oil accumulation by the oleaginous diatom Fistulifera solaris as revealed by the genome and transcriptome.</title>
        <authorList>
            <person name="Tanaka T."/>
            <person name="Maeda Y."/>
            <person name="Veluchamy A."/>
            <person name="Tanaka M."/>
            <person name="Abida H."/>
            <person name="Marechal E."/>
            <person name="Bowler C."/>
            <person name="Muto M."/>
            <person name="Sunaga Y."/>
            <person name="Tanaka M."/>
            <person name="Yoshino T."/>
            <person name="Taniguchi T."/>
            <person name="Fukuda Y."/>
            <person name="Nemoto M."/>
            <person name="Matsumoto M."/>
            <person name="Wong P.S."/>
            <person name="Aburatani S."/>
            <person name="Fujibuchi W."/>
        </authorList>
    </citation>
    <scope>NUCLEOTIDE SEQUENCE [LARGE SCALE GENOMIC DNA]</scope>
    <source>
        <strain evidence="14 15">JPCC DA0580</strain>
    </source>
</reference>
<dbReference type="AlphaFoldDB" id="A0A1Z5JDL2"/>
<feature type="transmembrane region" description="Helical" evidence="11">
    <location>
        <begin position="261"/>
        <end position="281"/>
    </location>
</feature>
<evidence type="ECO:0000256" key="5">
    <source>
        <dbReference type="ARBA" id="ARBA00022692"/>
    </source>
</evidence>
<evidence type="ECO:0000256" key="9">
    <source>
        <dbReference type="ARBA" id="ARBA00023065"/>
    </source>
</evidence>
<protein>
    <submittedName>
        <fullName evidence="14">Uncharacterized protein</fullName>
    </submittedName>
</protein>
<keyword evidence="5 11" id="KW-0812">Transmembrane</keyword>
<feature type="transmembrane region" description="Helical" evidence="11">
    <location>
        <begin position="435"/>
        <end position="456"/>
    </location>
</feature>
<dbReference type="InterPro" id="IPR038770">
    <property type="entry name" value="Na+/solute_symporter_sf"/>
</dbReference>
<dbReference type="InterPro" id="IPR036291">
    <property type="entry name" value="NAD(P)-bd_dom_sf"/>
</dbReference>
<dbReference type="PANTHER" id="PTHR46157">
    <property type="entry name" value="K(+) EFFLUX ANTIPORTER 3, CHLOROPLASTIC"/>
    <property type="match status" value="1"/>
</dbReference>
<dbReference type="SMART" id="SM00054">
    <property type="entry name" value="EFh"/>
    <property type="match status" value="3"/>
</dbReference>
<dbReference type="InterPro" id="IPR006153">
    <property type="entry name" value="Cation/H_exchanger_TM"/>
</dbReference>
<accession>A0A1Z5JDL2</accession>
<keyword evidence="3" id="KW-0050">Antiport</keyword>
<feature type="domain" description="EF-hand" evidence="12">
    <location>
        <begin position="477"/>
        <end position="512"/>
    </location>
</feature>
<keyword evidence="15" id="KW-1185">Reference proteome</keyword>
<feature type="transmembrane region" description="Helical" evidence="11">
    <location>
        <begin position="113"/>
        <end position="131"/>
    </location>
</feature>
<feature type="transmembrane region" description="Helical" evidence="11">
    <location>
        <begin position="314"/>
        <end position="331"/>
    </location>
</feature>
<evidence type="ECO:0000259" key="12">
    <source>
        <dbReference type="PROSITE" id="PS50222"/>
    </source>
</evidence>
<evidence type="ECO:0000256" key="10">
    <source>
        <dbReference type="ARBA" id="ARBA00023136"/>
    </source>
</evidence>
<proteinExistence type="predicted"/>
<dbReference type="GO" id="GO:0006813">
    <property type="term" value="P:potassium ion transport"/>
    <property type="evidence" value="ECO:0007669"/>
    <property type="project" value="UniProtKB-KW"/>
</dbReference>
<dbReference type="Pfam" id="PF13499">
    <property type="entry name" value="EF-hand_7"/>
    <property type="match status" value="1"/>
</dbReference>
<feature type="transmembrane region" description="Helical" evidence="11">
    <location>
        <begin position="288"/>
        <end position="308"/>
    </location>
</feature>
<dbReference type="PROSITE" id="PS51201">
    <property type="entry name" value="RCK_N"/>
    <property type="match status" value="1"/>
</dbReference>
<comment type="subcellular location">
    <subcellularLocation>
        <location evidence="1">Membrane</location>
        <topology evidence="1">Multi-pass membrane protein</topology>
    </subcellularLocation>
</comment>
<dbReference type="Gene3D" id="1.10.238.10">
    <property type="entry name" value="EF-hand"/>
    <property type="match status" value="2"/>
</dbReference>
<dbReference type="InterPro" id="IPR018247">
    <property type="entry name" value="EF_Hand_1_Ca_BS"/>
</dbReference>
<evidence type="ECO:0000256" key="2">
    <source>
        <dbReference type="ARBA" id="ARBA00022448"/>
    </source>
</evidence>
<keyword evidence="4" id="KW-0633">Potassium transport</keyword>
<comment type="caution">
    <text evidence="14">The sequence shown here is derived from an EMBL/GenBank/DDBJ whole genome shotgun (WGS) entry which is preliminary data.</text>
</comment>
<organism evidence="14 15">
    <name type="scientific">Fistulifera solaris</name>
    <name type="common">Oleaginous diatom</name>
    <dbReference type="NCBI Taxonomy" id="1519565"/>
    <lineage>
        <taxon>Eukaryota</taxon>
        <taxon>Sar</taxon>
        <taxon>Stramenopiles</taxon>
        <taxon>Ochrophyta</taxon>
        <taxon>Bacillariophyta</taxon>
        <taxon>Bacillariophyceae</taxon>
        <taxon>Bacillariophycidae</taxon>
        <taxon>Naviculales</taxon>
        <taxon>Naviculaceae</taxon>
        <taxon>Fistulifera</taxon>
    </lineage>
</organism>
<dbReference type="Gene3D" id="1.20.1530.20">
    <property type="match status" value="1"/>
</dbReference>
<feature type="transmembrane region" description="Helical" evidence="11">
    <location>
        <begin position="343"/>
        <end position="362"/>
    </location>
</feature>
<gene>
    <name evidence="14" type="ORF">FisN_20Lh075</name>
</gene>
<feature type="transmembrane region" description="Helical" evidence="11">
    <location>
        <begin position="374"/>
        <end position="392"/>
    </location>
</feature>
<feature type="transmembrane region" description="Helical" evidence="11">
    <location>
        <begin position="191"/>
        <end position="213"/>
    </location>
</feature>
<dbReference type="SUPFAM" id="SSF51735">
    <property type="entry name" value="NAD(P)-binding Rossmann-fold domains"/>
    <property type="match status" value="1"/>
</dbReference>
<feature type="transmembrane region" description="Helical" evidence="11">
    <location>
        <begin position="143"/>
        <end position="171"/>
    </location>
</feature>
<dbReference type="CDD" id="cd00051">
    <property type="entry name" value="EFh"/>
    <property type="match status" value="1"/>
</dbReference>
<evidence type="ECO:0000256" key="7">
    <source>
        <dbReference type="ARBA" id="ARBA00022958"/>
    </source>
</evidence>
<evidence type="ECO:0000256" key="11">
    <source>
        <dbReference type="SAM" id="Phobius"/>
    </source>
</evidence>
<dbReference type="InParanoid" id="A0A1Z5JDL2"/>
<dbReference type="InterPro" id="IPR002048">
    <property type="entry name" value="EF_hand_dom"/>
</dbReference>
<dbReference type="Gene3D" id="3.40.50.720">
    <property type="entry name" value="NAD(P)-binding Rossmann-like Domain"/>
    <property type="match status" value="1"/>
</dbReference>
<keyword evidence="7" id="KW-0630">Potassium</keyword>
<evidence type="ECO:0000259" key="13">
    <source>
        <dbReference type="PROSITE" id="PS51201"/>
    </source>
</evidence>
<evidence type="ECO:0000256" key="4">
    <source>
        <dbReference type="ARBA" id="ARBA00022538"/>
    </source>
</evidence>
<keyword evidence="10 11" id="KW-0472">Membrane</keyword>
<evidence type="ECO:0000256" key="3">
    <source>
        <dbReference type="ARBA" id="ARBA00022449"/>
    </source>
</evidence>
<keyword evidence="9" id="KW-0406">Ion transport</keyword>
<sequence>MLPPFVDRLGPDTVSITQSVVHTISQGLATASDVVLSTTPDAAVLHDNNGAMHDVVTKDALESLGQDILIFLAATVAVVPLAKYFRVTPVLGFIAAGYFMGPYCLDAFANKEAAFELGDIGILFLLFSEGLNLSPERLKRLGAFGTLGVAQILVSMSIFFFGLLLLEPIILQYVAPILQMDDYIEQIFESPTLAFCIASAGALSSSAFVLPVLAEKGWKEKTEGIAAFSVLLLQDLAVAPLLVLLPLVAGSGPQSGTELGILAAKATVGFGAVLYIGSVLLRYVFDAVAAARSTETFVAAALLVALGMGQAADFLGLSATTGAFAAGVLLANNRYRAQIKADVRPFEGILLGIFFMTAGASVDPAVVLEDLPTLIIGITMFIAAKAIVLYGASLPLGRTRAQAARVAITLSGGGEFSLVLFNLARDLGVLPTELYKFLVATVIISMALTPFLGEIAQITGEYLDRLDQSSEGADGGVPLAEAMELFASIDTDDSGTIDFEELRSALVERGLSYISIAEFFVAFDTNGDGTISKEEWLAGLEKGLLASALTVPSGEGDAVGPAADIAPDAIVICGYTEFGRKMFAVLKASGATRNGGVVAFDLNPSRVAAGLLSGDNVVFGDAASPDLLRAAGIKSPKGVVIAFRSEAKRLDATERLREWLPAGTPIYARAVSGQLLGKTELLEAGATDVVSERTESALRFAVLLGAIREKDIARLRPMISSQRDLLSSMTLEATIPGLPDDRLNDLTEEFNCSRKSLINLYDVFTSLPEVNGEQFIEVKKLGDVMLRLSRDGPVNDDELAKWMDLADSERGGKISFIDFARVYYKSIQIPTEPS</sequence>
<feature type="transmembrane region" description="Helical" evidence="11">
    <location>
        <begin position="225"/>
        <end position="249"/>
    </location>
</feature>
<dbReference type="PROSITE" id="PS50222">
    <property type="entry name" value="EF_HAND_2"/>
    <property type="match status" value="2"/>
</dbReference>
<dbReference type="GO" id="GO:0015297">
    <property type="term" value="F:antiporter activity"/>
    <property type="evidence" value="ECO:0007669"/>
    <property type="project" value="UniProtKB-KW"/>
</dbReference>
<dbReference type="PANTHER" id="PTHR46157:SF4">
    <property type="entry name" value="K(+) EFFLUX ANTIPORTER 3, CHLOROPLASTIC"/>
    <property type="match status" value="1"/>
</dbReference>
<evidence type="ECO:0000313" key="14">
    <source>
        <dbReference type="EMBL" id="GAX11868.1"/>
    </source>
</evidence>
<dbReference type="InterPro" id="IPR003148">
    <property type="entry name" value="RCK_N"/>
</dbReference>